<evidence type="ECO:0000256" key="7">
    <source>
        <dbReference type="ARBA" id="ARBA00022456"/>
    </source>
</evidence>
<evidence type="ECO:0000259" key="19">
    <source>
        <dbReference type="Pfam" id="PF03446"/>
    </source>
</evidence>
<dbReference type="GO" id="GO:0006210">
    <property type="term" value="P:thymine catabolic process"/>
    <property type="evidence" value="ECO:0007669"/>
    <property type="project" value="TreeGrafter"/>
</dbReference>
<dbReference type="Pfam" id="PF03446">
    <property type="entry name" value="NAD_binding_2"/>
    <property type="match status" value="1"/>
</dbReference>
<dbReference type="Pfam" id="PF13193">
    <property type="entry name" value="AMP-binding_C"/>
    <property type="match status" value="1"/>
</dbReference>
<dbReference type="SUPFAM" id="SSF48179">
    <property type="entry name" value="6-phosphogluconate dehydrogenase C-terminal domain-like"/>
    <property type="match status" value="1"/>
</dbReference>
<dbReference type="Gene3D" id="3.40.50.720">
    <property type="entry name" value="NAD(P)-binding Rossmann-like Domain"/>
    <property type="match status" value="1"/>
</dbReference>
<dbReference type="GO" id="GO:0008442">
    <property type="term" value="F:3-hydroxyisobutyrate dehydrogenase activity"/>
    <property type="evidence" value="ECO:0007669"/>
    <property type="project" value="UniProtKB-EC"/>
</dbReference>
<keyword evidence="23" id="KW-1185">Reference proteome</keyword>
<dbReference type="PANTHER" id="PTHR43866:SF3">
    <property type="entry name" value="METHYLMALONATE-SEMIALDEHYDE DEHYDROGENASE [ACYLATING], MITOCHONDRIAL"/>
    <property type="match status" value="1"/>
</dbReference>
<dbReference type="GO" id="GO:0006574">
    <property type="term" value="P:L-valine catabolic process"/>
    <property type="evidence" value="ECO:0007669"/>
    <property type="project" value="UniProtKB-UniPathway"/>
</dbReference>
<evidence type="ECO:0000256" key="15">
    <source>
        <dbReference type="ARBA" id="ARBA00048821"/>
    </source>
</evidence>
<evidence type="ECO:0000256" key="3">
    <source>
        <dbReference type="ARBA" id="ARBA00009986"/>
    </source>
</evidence>
<keyword evidence="7" id="KW-0101">Branched-chain amino acid catabolism</keyword>
<comment type="catalytic activity">
    <reaction evidence="14">
        <text>2-methyl-3-oxopropanoate + NAD(+) + CoA + H2O = propanoyl-CoA + hydrogencarbonate + NADH + H(+)</text>
        <dbReference type="Rhea" id="RHEA:20804"/>
        <dbReference type="ChEBI" id="CHEBI:15377"/>
        <dbReference type="ChEBI" id="CHEBI:15378"/>
        <dbReference type="ChEBI" id="CHEBI:17544"/>
        <dbReference type="ChEBI" id="CHEBI:57287"/>
        <dbReference type="ChEBI" id="CHEBI:57392"/>
        <dbReference type="ChEBI" id="CHEBI:57540"/>
        <dbReference type="ChEBI" id="CHEBI:57700"/>
        <dbReference type="ChEBI" id="CHEBI:57945"/>
        <dbReference type="EC" id="1.2.1.27"/>
    </reaction>
    <physiologicalReaction direction="left-to-right" evidence="14">
        <dbReference type="Rhea" id="RHEA:20805"/>
    </physiologicalReaction>
</comment>
<dbReference type="AlphaFoldDB" id="A0A7R9L759"/>
<evidence type="ECO:0000256" key="12">
    <source>
        <dbReference type="ARBA" id="ARBA00039517"/>
    </source>
</evidence>
<dbReference type="EC" id="1.1.1.31" evidence="4"/>
<dbReference type="InterPro" id="IPR016162">
    <property type="entry name" value="Ald_DH_N"/>
</dbReference>
<evidence type="ECO:0000256" key="9">
    <source>
        <dbReference type="ARBA" id="ARBA00023002"/>
    </source>
</evidence>
<dbReference type="InterPro" id="IPR011548">
    <property type="entry name" value="HIBADH"/>
</dbReference>
<comment type="similarity">
    <text evidence="3">Belongs to the aldehyde dehydrogenase family.</text>
</comment>
<evidence type="ECO:0000256" key="8">
    <source>
        <dbReference type="ARBA" id="ARBA00022553"/>
    </source>
</evidence>
<keyword evidence="6" id="KW-0596">Phosphopantetheine</keyword>
<evidence type="ECO:0000259" key="18">
    <source>
        <dbReference type="Pfam" id="PF00501"/>
    </source>
</evidence>
<dbReference type="InterPro" id="IPR013328">
    <property type="entry name" value="6PGD_dom2"/>
</dbReference>
<dbReference type="InterPro" id="IPR045851">
    <property type="entry name" value="AMP-bd_C_sf"/>
</dbReference>
<dbReference type="InterPro" id="IPR016161">
    <property type="entry name" value="Ald_DH/histidinol_DH"/>
</dbReference>
<comment type="catalytic activity">
    <reaction evidence="16">
        <text>3-hydroxy-2-methylpropanoate + NAD(+) = 2-methyl-3-oxopropanoate + NADH + H(+)</text>
        <dbReference type="Rhea" id="RHEA:17681"/>
        <dbReference type="ChEBI" id="CHEBI:11805"/>
        <dbReference type="ChEBI" id="CHEBI:15378"/>
        <dbReference type="ChEBI" id="CHEBI:57540"/>
        <dbReference type="ChEBI" id="CHEBI:57700"/>
        <dbReference type="ChEBI" id="CHEBI:57945"/>
        <dbReference type="EC" id="1.1.1.31"/>
    </reaction>
</comment>
<evidence type="ECO:0000256" key="1">
    <source>
        <dbReference type="ARBA" id="ARBA00005109"/>
    </source>
</evidence>
<gene>
    <name evidence="22" type="ORF">ONB1V03_LOCUS117</name>
</gene>
<keyword evidence="8" id="KW-0597">Phosphoprotein</keyword>
<dbReference type="EMBL" id="CAJPVJ010000003">
    <property type="protein sequence ID" value="CAG2156649.1"/>
    <property type="molecule type" value="Genomic_DNA"/>
</dbReference>
<dbReference type="PROSITE" id="PS00455">
    <property type="entry name" value="AMP_BINDING"/>
    <property type="match status" value="1"/>
</dbReference>
<dbReference type="InterPro" id="IPR016160">
    <property type="entry name" value="Ald_DH_CS_CYS"/>
</dbReference>
<dbReference type="InterPro" id="IPR015590">
    <property type="entry name" value="Aldehyde_DH_dom"/>
</dbReference>
<evidence type="ECO:0000259" key="20">
    <source>
        <dbReference type="Pfam" id="PF13193"/>
    </source>
</evidence>
<keyword evidence="9" id="KW-0560">Oxidoreductase</keyword>
<dbReference type="EC" id="1.2.1.27" evidence="5"/>
<comment type="catalytic activity">
    <reaction evidence="15">
        <text>3-oxopropanoate + NAD(+) + CoA + H2O = hydrogencarbonate + acetyl-CoA + NADH + H(+)</text>
        <dbReference type="Rhea" id="RHEA:76615"/>
        <dbReference type="ChEBI" id="CHEBI:15377"/>
        <dbReference type="ChEBI" id="CHEBI:15378"/>
        <dbReference type="ChEBI" id="CHEBI:17544"/>
        <dbReference type="ChEBI" id="CHEBI:33190"/>
        <dbReference type="ChEBI" id="CHEBI:57287"/>
        <dbReference type="ChEBI" id="CHEBI:57288"/>
        <dbReference type="ChEBI" id="CHEBI:57540"/>
        <dbReference type="ChEBI" id="CHEBI:57945"/>
        <dbReference type="EC" id="1.2.1.27"/>
    </reaction>
    <physiologicalReaction direction="left-to-right" evidence="15">
        <dbReference type="Rhea" id="RHEA:76616"/>
    </physiologicalReaction>
</comment>
<comment type="pathway">
    <text evidence="1">Amino-acid degradation; L-valine degradation.</text>
</comment>
<feature type="domain" description="AMP-binding enzyme C-terminal" evidence="20">
    <location>
        <begin position="1011"/>
        <end position="1036"/>
    </location>
</feature>
<dbReference type="InterPro" id="IPR010061">
    <property type="entry name" value="MeMal-semiAld_DH"/>
</dbReference>
<dbReference type="Gene3D" id="3.30.300.30">
    <property type="match status" value="1"/>
</dbReference>
<dbReference type="CDD" id="cd07085">
    <property type="entry name" value="ALDH_F6_MMSDH"/>
    <property type="match status" value="1"/>
</dbReference>
<dbReference type="SUPFAM" id="SSF53720">
    <property type="entry name" value="ALDH-like"/>
    <property type="match status" value="1"/>
</dbReference>
<name>A0A7R9L759_9ACAR</name>
<dbReference type="SUPFAM" id="SSF56801">
    <property type="entry name" value="Acetyl-CoA synthetase-like"/>
    <property type="match status" value="1"/>
</dbReference>
<dbReference type="GO" id="GO:0051287">
    <property type="term" value="F:NAD binding"/>
    <property type="evidence" value="ECO:0007669"/>
    <property type="project" value="InterPro"/>
</dbReference>
<evidence type="ECO:0000256" key="6">
    <source>
        <dbReference type="ARBA" id="ARBA00022450"/>
    </source>
</evidence>
<feature type="domain" description="Aldehyde dehydrogenase" evidence="17">
    <location>
        <begin position="9"/>
        <end position="357"/>
    </location>
</feature>
<dbReference type="FunFam" id="3.40.309.10:FF:000002">
    <property type="entry name" value="Methylmalonate-semialdehyde dehydrogenase (Acylating)"/>
    <property type="match status" value="1"/>
</dbReference>
<dbReference type="EMBL" id="OC914828">
    <property type="protein sequence ID" value="CAD7636338.1"/>
    <property type="molecule type" value="Genomic_DNA"/>
</dbReference>
<feature type="domain" description="AMP-dependent synthetase/ligase" evidence="18">
    <location>
        <begin position="669"/>
        <end position="887"/>
    </location>
</feature>
<dbReference type="Proteomes" id="UP000728032">
    <property type="component" value="Unassembled WGS sequence"/>
</dbReference>
<dbReference type="UniPathway" id="UPA00362"/>
<comment type="similarity">
    <text evidence="2">Belongs to the HIBADH-related family. 3-hydroxyisobutyrate dehydrogenase subfamily.</text>
</comment>
<evidence type="ECO:0000256" key="16">
    <source>
        <dbReference type="ARBA" id="ARBA00049197"/>
    </source>
</evidence>
<dbReference type="InterPro" id="IPR025110">
    <property type="entry name" value="AMP-bd_C"/>
</dbReference>
<evidence type="ECO:0000259" key="17">
    <source>
        <dbReference type="Pfam" id="PF00171"/>
    </source>
</evidence>
<sequence length="1095" mass="117499">MGEYTEGVARGVDTYTLHQPLGVCAGITPFNFPAMIPLWMFPMAIVCGNTFVLKPSEQDPLSTMMLVELALQAGVPAGVLNVVHGGKQVVDRLCTHPDIKAISFVGSTAVGTHVYNLAGQHGKRVQSMMGAKNHVVVMPDANKEQTLNALVGAAFGAAGQRCMALSVAVMVGETKNWVDELVEKAKTLKVNAGHEPQTDIGPVISPRAKARVIDLINSGIAQGAQLLLDGRDVQVQGYENGNFVGATIFNQVSTDMRIYTEEIFGPVLAIIHVDTLEQAIELVNANPFGNGVGLFTQSGATARTFQSTIDIGQVGINIPIPVPVPFFSFTGSRGSKLGDLGPYGKQAVKFYTQTKTITSRWFEDTQEKGEVNTTISLRNMGGKMAHNLLKAGLTVYGFDLSDVAIAHFTEAGGIACNSPQKAAENADVVITMLPAAKHVKEVYLGENGVLAVLKQGSLCIDSSTIDPQTIKDIAAIGAEQGIQICDAPVSGGTIGAQAGTLTFMLGTDDKAFEQVKSVLAPMGKNIVHCGEVGAGQIAKICNNLILGISMAAVAEGMALGAKLGIDAQALAGVINSSSGRCWSSEVCNPWPGISANAPAGRGYSDGFASQLMLKDLGLAVEAAGQVKQPLLLGGLVQQLYQQLCMQDGAVQEMLSGSVDQLNACYECCDRHAEADREKVALYWQGKDGRKEQYTFAQLKKWSSQFANFLKSQGIQAGDRISGLLPRTPELLVVILAAWRIGAVYQPLFTAFGPKAIEHRVQLAKSKLVVTDIGNRSKLDEVAQCPQIMTAADQQGHVVQQGDLDFWKELNQHAEQCDLVMQSIQDPFLLMFTSGTTGPAKPLEVPLKALIAFGNYMKDAIGLRADDAFWNIADPGWAYGAPTAYRMMMAADPAQMAQLKEVGMVVCNHHGLSHDVRAGAAGFASPGYRVAVVDDQGNELPADTAGILAVDISQSPMMWFGGYKESRKSPFIKNYYLTGDTAELHADGSMSFVGRSDDVITTSGYRIGPFDVESALLEHEAVIEAAVVGVPDPERTEIKIKHHLRNWLNNLGNLSKNVCLPMLIQDKLNLLLNYPRPQVARFNAFYYEIKKLLNNN</sequence>
<evidence type="ECO:0000313" key="23">
    <source>
        <dbReference type="Proteomes" id="UP000728032"/>
    </source>
</evidence>
<dbReference type="Gene3D" id="1.10.1040.10">
    <property type="entry name" value="N-(1-d-carboxylethyl)-l-norvaline Dehydrogenase, domain 2"/>
    <property type="match status" value="1"/>
</dbReference>
<feature type="domain" description="3-hydroxyisobutyrate dehydrogenase-like NAD-binding" evidence="21">
    <location>
        <begin position="533"/>
        <end position="651"/>
    </location>
</feature>
<evidence type="ECO:0000256" key="2">
    <source>
        <dbReference type="ARBA" id="ARBA00006013"/>
    </source>
</evidence>
<dbReference type="NCBIfam" id="TIGR01722">
    <property type="entry name" value="MMSDH"/>
    <property type="match status" value="1"/>
</dbReference>
<dbReference type="NCBIfam" id="TIGR01692">
    <property type="entry name" value="HIBADH"/>
    <property type="match status" value="1"/>
</dbReference>
<feature type="domain" description="6-phosphogluconate dehydrogenase NADP-binding" evidence="19">
    <location>
        <begin position="377"/>
        <end position="530"/>
    </location>
</feature>
<dbReference type="InterPro" id="IPR006115">
    <property type="entry name" value="6PGDH_NADP-bd"/>
</dbReference>
<dbReference type="InterPro" id="IPR042099">
    <property type="entry name" value="ANL_N_sf"/>
</dbReference>
<dbReference type="Gene3D" id="3.40.309.10">
    <property type="entry name" value="Aldehyde Dehydrogenase, Chain A, domain 2"/>
    <property type="match status" value="1"/>
</dbReference>
<evidence type="ECO:0000313" key="22">
    <source>
        <dbReference type="EMBL" id="CAD7636338.1"/>
    </source>
</evidence>
<dbReference type="InterPro" id="IPR029154">
    <property type="entry name" value="HIBADH-like_NADP-bd"/>
</dbReference>
<reference evidence="22" key="1">
    <citation type="submission" date="2020-11" db="EMBL/GenBank/DDBJ databases">
        <authorList>
            <person name="Tran Van P."/>
        </authorList>
    </citation>
    <scope>NUCLEOTIDE SEQUENCE</scope>
</reference>
<evidence type="ECO:0000259" key="21">
    <source>
        <dbReference type="Pfam" id="PF14833"/>
    </source>
</evidence>
<dbReference type="InterPro" id="IPR020845">
    <property type="entry name" value="AMP-binding_CS"/>
</dbReference>
<dbReference type="Pfam" id="PF00501">
    <property type="entry name" value="AMP-binding"/>
    <property type="match status" value="1"/>
</dbReference>
<evidence type="ECO:0000256" key="13">
    <source>
        <dbReference type="ARBA" id="ARBA00042419"/>
    </source>
</evidence>
<dbReference type="GO" id="GO:0050661">
    <property type="term" value="F:NADP binding"/>
    <property type="evidence" value="ECO:0007669"/>
    <property type="project" value="InterPro"/>
</dbReference>
<organism evidence="22">
    <name type="scientific">Oppiella nova</name>
    <dbReference type="NCBI Taxonomy" id="334625"/>
    <lineage>
        <taxon>Eukaryota</taxon>
        <taxon>Metazoa</taxon>
        <taxon>Ecdysozoa</taxon>
        <taxon>Arthropoda</taxon>
        <taxon>Chelicerata</taxon>
        <taxon>Arachnida</taxon>
        <taxon>Acari</taxon>
        <taxon>Acariformes</taxon>
        <taxon>Sarcoptiformes</taxon>
        <taxon>Oribatida</taxon>
        <taxon>Brachypylina</taxon>
        <taxon>Oppioidea</taxon>
        <taxon>Oppiidae</taxon>
        <taxon>Oppiella</taxon>
    </lineage>
</organism>
<evidence type="ECO:0000256" key="11">
    <source>
        <dbReference type="ARBA" id="ARBA00037458"/>
    </source>
</evidence>
<evidence type="ECO:0000256" key="10">
    <source>
        <dbReference type="ARBA" id="ARBA00023027"/>
    </source>
</evidence>
<protein>
    <recommendedName>
        <fullName evidence="12">Probable methylmalonate-semialdehyde/malonate-semialdehyde dehydrogenase [acylating], mitochondrial</fullName>
        <ecNumber evidence="4">1.1.1.31</ecNumber>
        <ecNumber evidence="5">1.2.1.27</ecNumber>
    </recommendedName>
    <alternativeName>
        <fullName evidence="13">Malonate-semialdehyde dehydrogenase [acylating]</fullName>
    </alternativeName>
</protein>
<proteinExistence type="inferred from homology"/>
<dbReference type="Gene3D" id="3.40.50.12780">
    <property type="entry name" value="N-terminal domain of ligase-like"/>
    <property type="match status" value="2"/>
</dbReference>
<dbReference type="SUPFAM" id="SSF51735">
    <property type="entry name" value="NAD(P)-binding Rossmann-fold domains"/>
    <property type="match status" value="1"/>
</dbReference>
<dbReference type="InterPro" id="IPR008927">
    <property type="entry name" value="6-PGluconate_DH-like_C_sf"/>
</dbReference>
<comment type="function">
    <text evidence="11">Probable malonate and methylmalonate semialdehyde dehydrogenase involved in the catabolism of valine, thymine, and compounds catabolized by way of beta-alanine, including uracil and cytidine.</text>
</comment>
<accession>A0A7R9L759</accession>
<dbReference type="Pfam" id="PF00171">
    <property type="entry name" value="Aldedh"/>
    <property type="match status" value="1"/>
</dbReference>
<dbReference type="Gene3D" id="3.40.605.10">
    <property type="entry name" value="Aldehyde Dehydrogenase, Chain A, domain 1"/>
    <property type="match status" value="1"/>
</dbReference>
<dbReference type="InterPro" id="IPR000873">
    <property type="entry name" value="AMP-dep_synth/lig_dom"/>
</dbReference>
<dbReference type="PANTHER" id="PTHR43866">
    <property type="entry name" value="MALONATE-SEMIALDEHYDE DEHYDROGENASE"/>
    <property type="match status" value="1"/>
</dbReference>
<dbReference type="GO" id="GO:0004491">
    <property type="term" value="F:methylmalonate-semialdehyde dehydrogenase (acylating, NAD) activity"/>
    <property type="evidence" value="ECO:0007669"/>
    <property type="project" value="UniProtKB-EC"/>
</dbReference>
<dbReference type="InterPro" id="IPR016163">
    <property type="entry name" value="Ald_DH_C"/>
</dbReference>
<keyword evidence="10" id="KW-0520">NAD</keyword>
<evidence type="ECO:0000256" key="14">
    <source>
        <dbReference type="ARBA" id="ARBA00047644"/>
    </source>
</evidence>
<dbReference type="FunFam" id="1.10.1040.10:FF:000006">
    <property type="entry name" value="3-hydroxyisobutyrate dehydrogenase"/>
    <property type="match status" value="1"/>
</dbReference>
<evidence type="ECO:0000256" key="4">
    <source>
        <dbReference type="ARBA" id="ARBA00012991"/>
    </source>
</evidence>
<dbReference type="PROSITE" id="PS00070">
    <property type="entry name" value="ALDEHYDE_DEHYDR_CYS"/>
    <property type="match status" value="1"/>
</dbReference>
<dbReference type="Pfam" id="PF14833">
    <property type="entry name" value="NAD_binding_11"/>
    <property type="match status" value="1"/>
</dbReference>
<dbReference type="OrthoDB" id="310895at2759"/>
<evidence type="ECO:0000256" key="5">
    <source>
        <dbReference type="ARBA" id="ARBA00013048"/>
    </source>
</evidence>
<dbReference type="InterPro" id="IPR036291">
    <property type="entry name" value="NAD(P)-bd_dom_sf"/>
</dbReference>